<sequence length="587" mass="63976">MVRIERHRVGEAAVSAVRKDFANRIGSQVHSMSKAGPVTAWEWWLIAQEFVEYLGALSVETPGLHSPEAKAVLEDAAEAAAGAVAYAAYFPRDHFEVFLTYPNWGLVYDREPGGTPEPVSAAKWLDAFCLAILAEKTQWHGEAFHFARETPQQDRSGHPDAELINGFMAFVIGDTGDDDVTYPPSRQEKLTALDAALDRVRAREAETGEHLADQPYGIGLRALRALTAGDREGFDEAVVRLLRPLTGTPGPGARPGSLLPLLPIALTALAYREEGWPPAADSDYLPDALVTGFKATPPRVGPYGRARRPDAVAELAAGVVEFGRILEPRPLDPDSEEQFERYTRDAITPMPGKSLTTFELAYAVTYQELLFRTRAAHTPDASDAQLENLRLAAELGAALFRTTLAEPGTDVPVTIDGRTVTYPACRDEDAGPGAWHRAVHLALVTGRREHLAPLVLAGPERVGPDRSVPASYRRALHAYLRGEDPEPATDLALRDAGKARDQGVLPPPAVLFSQLVEGDEESFNLALLDALTAHRDHYAVADRPTDPDAALSLDILALVCHARRRGWEIRVRSPYLPPRIVAAAEPF</sequence>
<dbReference type="AlphaFoldDB" id="A0A117R424"/>
<comment type="caution">
    <text evidence="1">The sequence shown here is derived from an EMBL/GenBank/DDBJ whole genome shotgun (WGS) entry which is preliminary data.</text>
</comment>
<dbReference type="STRING" id="58343.AQJ46_19655"/>
<dbReference type="EMBL" id="LMWU01000018">
    <property type="protein sequence ID" value="KUN69961.1"/>
    <property type="molecule type" value="Genomic_DNA"/>
</dbReference>
<accession>A0A117R424</accession>
<dbReference type="Pfam" id="PF15575">
    <property type="entry name" value="Imm49"/>
    <property type="match status" value="2"/>
</dbReference>
<gene>
    <name evidence="1" type="ORF">AQJ46_19655</name>
</gene>
<dbReference type="RefSeq" id="WP_059206803.1">
    <property type="nucleotide sequence ID" value="NZ_KQ948660.1"/>
</dbReference>
<dbReference type="Proteomes" id="UP000053669">
    <property type="component" value="Unassembled WGS sequence"/>
</dbReference>
<evidence type="ECO:0000313" key="2">
    <source>
        <dbReference type="Proteomes" id="UP000053669"/>
    </source>
</evidence>
<name>A0A117R424_9ACTN</name>
<reference evidence="1 2" key="1">
    <citation type="submission" date="2015-10" db="EMBL/GenBank/DDBJ databases">
        <title>Draft genome sequence of Streptomyces canus DSM 40017, type strain for the species Streptomyces canus.</title>
        <authorList>
            <person name="Ruckert C."/>
            <person name="Winkler A."/>
            <person name="Kalinowski J."/>
            <person name="Kampfer P."/>
            <person name="Glaeser S."/>
        </authorList>
    </citation>
    <scope>NUCLEOTIDE SEQUENCE [LARGE SCALE GENOMIC DNA]</scope>
    <source>
        <strain evidence="1 2">DSM 40017</strain>
    </source>
</reference>
<protein>
    <submittedName>
        <fullName evidence="1">Uncharacterized protein</fullName>
    </submittedName>
</protein>
<dbReference type="InterPro" id="IPR029074">
    <property type="entry name" value="Imm49"/>
</dbReference>
<proteinExistence type="predicted"/>
<evidence type="ECO:0000313" key="1">
    <source>
        <dbReference type="EMBL" id="KUN69961.1"/>
    </source>
</evidence>
<organism evidence="1 2">
    <name type="scientific">Streptomyces canus</name>
    <dbReference type="NCBI Taxonomy" id="58343"/>
    <lineage>
        <taxon>Bacteria</taxon>
        <taxon>Bacillati</taxon>
        <taxon>Actinomycetota</taxon>
        <taxon>Actinomycetes</taxon>
        <taxon>Kitasatosporales</taxon>
        <taxon>Streptomycetaceae</taxon>
        <taxon>Streptomyces</taxon>
        <taxon>Streptomyces aurantiacus group</taxon>
    </lineage>
</organism>